<keyword evidence="12" id="KW-0378">Hydrolase</keyword>
<comment type="similarity">
    <text evidence="2">Belongs to the ATPase A chain family.</text>
</comment>
<keyword evidence="7 11" id="KW-1133">Transmembrane helix</keyword>
<dbReference type="NCBIfam" id="NF004487">
    <property type="entry name" value="PRK05815.3-5"/>
    <property type="match status" value="1"/>
</dbReference>
<keyword evidence="13" id="KW-1185">Reference proteome</keyword>
<dbReference type="GO" id="GO:0005886">
    <property type="term" value="C:plasma membrane"/>
    <property type="evidence" value="ECO:0007669"/>
    <property type="project" value="TreeGrafter"/>
</dbReference>
<proteinExistence type="inferred from homology"/>
<evidence type="ECO:0000256" key="5">
    <source>
        <dbReference type="ARBA" id="ARBA00022692"/>
    </source>
</evidence>
<evidence type="ECO:0000256" key="4">
    <source>
        <dbReference type="ARBA" id="ARBA00022547"/>
    </source>
</evidence>
<dbReference type="EMBL" id="CP007154">
    <property type="protein sequence ID" value="AHH45089.1"/>
    <property type="molecule type" value="Genomic_DNA"/>
</dbReference>
<sequence>MDFLSNWQQPQLFTFFILIIIITALSITIFFKIKSAKVDKAPSVFLMAVESYFIFIDEIVEDSGEGYINKAKPYIFSLFTFFFFGNLLSIVGLEPVGGSSSVTLALGFITWCGIFVVGFLYGKFRFLVQYADPIKLVGAVAPLISISFRMYGNIIGGSVLLLVIYYGLHGLYNLIPLGSFGVFNLPAVIIFPPLLVYFDIFDSTVQAFIFTILTVSYWSMEINEEWPRAIRQQKANKEKLVAQNA</sequence>
<feature type="transmembrane region" description="Helical" evidence="11">
    <location>
        <begin position="99"/>
        <end position="121"/>
    </location>
</feature>
<dbReference type="AlphaFoldDB" id="W5US85"/>
<dbReference type="CDD" id="cd00310">
    <property type="entry name" value="ATP-synt_Fo_a_6"/>
    <property type="match status" value="1"/>
</dbReference>
<dbReference type="GO" id="GO:0016787">
    <property type="term" value="F:hydrolase activity"/>
    <property type="evidence" value="ECO:0007669"/>
    <property type="project" value="UniProtKB-KW"/>
</dbReference>
<dbReference type="HOGENOM" id="CLU_041018_3_0_14"/>
<protein>
    <submittedName>
        <fullName evidence="12">F0F1 ATP synthase subunit A</fullName>
        <ecNumber evidence="12">3.6.3.14</ecNumber>
    </submittedName>
</protein>
<feature type="transmembrane region" description="Helical" evidence="11">
    <location>
        <begin position="12"/>
        <end position="31"/>
    </location>
</feature>
<dbReference type="OrthoDB" id="9789241at2"/>
<keyword evidence="9 11" id="KW-0472">Membrane</keyword>
<dbReference type="InterPro" id="IPR000568">
    <property type="entry name" value="ATP_synth_F0_asu"/>
</dbReference>
<evidence type="ECO:0000256" key="11">
    <source>
        <dbReference type="SAM" id="Phobius"/>
    </source>
</evidence>
<reference evidence="12 13" key="1">
    <citation type="journal article" date="2014" name="Genome Announc.">
        <title>Complete Genome Sequence of Mycoplasma bovoculi Strain M165/69T (ATCC 29104).</title>
        <authorList>
            <person name="Calcutt M.J."/>
            <person name="Foecking M.F."/>
        </authorList>
    </citation>
    <scope>NUCLEOTIDE SEQUENCE [LARGE SCALE GENOMIC DNA]</scope>
    <source>
        <strain evidence="12">M165/69</strain>
    </source>
</reference>
<feature type="transmembrane region" description="Helical" evidence="11">
    <location>
        <begin position="74"/>
        <end position="93"/>
    </location>
</feature>
<keyword evidence="10" id="KW-0066">ATP synthesis</keyword>
<feature type="transmembrane region" description="Helical" evidence="11">
    <location>
        <begin position="174"/>
        <end position="198"/>
    </location>
</feature>
<feature type="transmembrane region" description="Helical" evidence="11">
    <location>
        <begin position="150"/>
        <end position="168"/>
    </location>
</feature>
<evidence type="ECO:0000256" key="10">
    <source>
        <dbReference type="ARBA" id="ARBA00023310"/>
    </source>
</evidence>
<keyword evidence="4" id="KW-0138">CF(0)</keyword>
<dbReference type="eggNOG" id="COG0356">
    <property type="taxonomic scope" value="Bacteria"/>
</dbReference>
<name>W5US85_9BACT</name>
<comment type="subcellular location">
    <subcellularLocation>
        <location evidence="1">Membrane</location>
        <topology evidence="1">Multi-pass membrane protein</topology>
    </subcellularLocation>
</comment>
<dbReference type="EC" id="3.6.3.14" evidence="12"/>
<evidence type="ECO:0000256" key="3">
    <source>
        <dbReference type="ARBA" id="ARBA00022448"/>
    </source>
</evidence>
<evidence type="ECO:0000256" key="9">
    <source>
        <dbReference type="ARBA" id="ARBA00023136"/>
    </source>
</evidence>
<dbReference type="PATRIC" id="fig|743966.3.peg.75"/>
<organism evidence="12 13">
    <name type="scientific">Mesomycoplasma bovoculi M165/69</name>
    <dbReference type="NCBI Taxonomy" id="743966"/>
    <lineage>
        <taxon>Bacteria</taxon>
        <taxon>Bacillati</taxon>
        <taxon>Mycoplasmatota</taxon>
        <taxon>Mycoplasmoidales</taxon>
        <taxon>Metamycoplasmataceae</taxon>
        <taxon>Mesomycoplasma</taxon>
    </lineage>
</organism>
<evidence type="ECO:0000256" key="6">
    <source>
        <dbReference type="ARBA" id="ARBA00022781"/>
    </source>
</evidence>
<dbReference type="KEGG" id="mbc:MYB_00390"/>
<dbReference type="InterPro" id="IPR035908">
    <property type="entry name" value="F0_ATP_A_sf"/>
</dbReference>
<evidence type="ECO:0000256" key="7">
    <source>
        <dbReference type="ARBA" id="ARBA00022989"/>
    </source>
</evidence>
<evidence type="ECO:0000256" key="1">
    <source>
        <dbReference type="ARBA" id="ARBA00004141"/>
    </source>
</evidence>
<dbReference type="GO" id="GO:0046933">
    <property type="term" value="F:proton-transporting ATP synthase activity, rotational mechanism"/>
    <property type="evidence" value="ECO:0007669"/>
    <property type="project" value="TreeGrafter"/>
</dbReference>
<dbReference type="Gene3D" id="1.20.120.220">
    <property type="entry name" value="ATP synthase, F0 complex, subunit A"/>
    <property type="match status" value="1"/>
</dbReference>
<evidence type="ECO:0000256" key="8">
    <source>
        <dbReference type="ARBA" id="ARBA00023065"/>
    </source>
</evidence>
<evidence type="ECO:0000313" key="12">
    <source>
        <dbReference type="EMBL" id="AHH45089.1"/>
    </source>
</evidence>
<dbReference type="STRING" id="743966.MYB_00390"/>
<dbReference type="SUPFAM" id="SSF81336">
    <property type="entry name" value="F1F0 ATP synthase subunit A"/>
    <property type="match status" value="1"/>
</dbReference>
<evidence type="ECO:0000313" key="13">
    <source>
        <dbReference type="Proteomes" id="UP000019229"/>
    </source>
</evidence>
<evidence type="ECO:0000256" key="2">
    <source>
        <dbReference type="ARBA" id="ARBA00006810"/>
    </source>
</evidence>
<dbReference type="InterPro" id="IPR045082">
    <property type="entry name" value="ATP_syn_F0_a_bact/chloroplast"/>
</dbReference>
<keyword evidence="8" id="KW-0406">Ion transport</keyword>
<gene>
    <name evidence="12" type="primary">atpB</name>
    <name evidence="12" type="ORF">MYB_00390</name>
</gene>
<dbReference type="GO" id="GO:0042777">
    <property type="term" value="P:proton motive force-driven plasma membrane ATP synthesis"/>
    <property type="evidence" value="ECO:0007669"/>
    <property type="project" value="TreeGrafter"/>
</dbReference>
<dbReference type="Proteomes" id="UP000019229">
    <property type="component" value="Chromosome"/>
</dbReference>
<keyword evidence="6" id="KW-0375">Hydrogen ion transport</keyword>
<keyword evidence="3" id="KW-0813">Transport</keyword>
<accession>W5US85</accession>
<dbReference type="GO" id="GO:0045259">
    <property type="term" value="C:proton-transporting ATP synthase complex"/>
    <property type="evidence" value="ECO:0007669"/>
    <property type="project" value="UniProtKB-KW"/>
</dbReference>
<dbReference type="Pfam" id="PF00119">
    <property type="entry name" value="ATP-synt_A"/>
    <property type="match status" value="1"/>
</dbReference>
<dbReference type="PANTHER" id="PTHR42823">
    <property type="entry name" value="ATP SYNTHASE SUBUNIT A, CHLOROPLASTIC"/>
    <property type="match status" value="1"/>
</dbReference>
<dbReference type="PANTHER" id="PTHR42823:SF3">
    <property type="entry name" value="ATP SYNTHASE SUBUNIT A, CHLOROPLASTIC"/>
    <property type="match status" value="1"/>
</dbReference>
<dbReference type="RefSeq" id="WP_022934890.1">
    <property type="nucleotide sequence ID" value="NZ_CP007154.1"/>
</dbReference>
<keyword evidence="5 11" id="KW-0812">Transmembrane</keyword>